<dbReference type="AlphaFoldDB" id="A0AAD5NVG2"/>
<dbReference type="EMBL" id="JAJSOW010000101">
    <property type="protein sequence ID" value="KAI9182303.1"/>
    <property type="molecule type" value="Genomic_DNA"/>
</dbReference>
<evidence type="ECO:0000256" key="1">
    <source>
        <dbReference type="SAM" id="MobiDB-lite"/>
    </source>
</evidence>
<evidence type="ECO:0000313" key="3">
    <source>
        <dbReference type="Proteomes" id="UP001064489"/>
    </source>
</evidence>
<gene>
    <name evidence="2" type="ORF">LWI28_024046</name>
</gene>
<feature type="compositionally biased region" description="Basic and acidic residues" evidence="1">
    <location>
        <begin position="107"/>
        <end position="121"/>
    </location>
</feature>
<proteinExistence type="predicted"/>
<feature type="compositionally biased region" description="Polar residues" evidence="1">
    <location>
        <begin position="127"/>
        <end position="136"/>
    </location>
</feature>
<feature type="region of interest" description="Disordered" evidence="1">
    <location>
        <begin position="58"/>
        <end position="236"/>
    </location>
</feature>
<organism evidence="2 3">
    <name type="scientific">Acer negundo</name>
    <name type="common">Box elder</name>
    <dbReference type="NCBI Taxonomy" id="4023"/>
    <lineage>
        <taxon>Eukaryota</taxon>
        <taxon>Viridiplantae</taxon>
        <taxon>Streptophyta</taxon>
        <taxon>Embryophyta</taxon>
        <taxon>Tracheophyta</taxon>
        <taxon>Spermatophyta</taxon>
        <taxon>Magnoliopsida</taxon>
        <taxon>eudicotyledons</taxon>
        <taxon>Gunneridae</taxon>
        <taxon>Pentapetalae</taxon>
        <taxon>rosids</taxon>
        <taxon>malvids</taxon>
        <taxon>Sapindales</taxon>
        <taxon>Sapindaceae</taxon>
        <taxon>Hippocastanoideae</taxon>
        <taxon>Acereae</taxon>
        <taxon>Acer</taxon>
    </lineage>
</organism>
<comment type="caution">
    <text evidence="2">The sequence shown here is derived from an EMBL/GenBank/DDBJ whole genome shotgun (WGS) entry which is preliminary data.</text>
</comment>
<protein>
    <submittedName>
        <fullName evidence="2">Uncharacterized protein</fullName>
    </submittedName>
</protein>
<reference evidence="2" key="1">
    <citation type="journal article" date="2022" name="Plant J.">
        <title>Strategies of tolerance reflected in two North American maple genomes.</title>
        <authorList>
            <person name="McEvoy S.L."/>
            <person name="Sezen U.U."/>
            <person name="Trouern-Trend A."/>
            <person name="McMahon S.M."/>
            <person name="Schaberg P.G."/>
            <person name="Yang J."/>
            <person name="Wegrzyn J.L."/>
            <person name="Swenson N.G."/>
        </authorList>
    </citation>
    <scope>NUCLEOTIDE SEQUENCE</scope>
    <source>
        <strain evidence="2">91603</strain>
    </source>
</reference>
<name>A0AAD5NVG2_ACENE</name>
<sequence length="236" mass="25728">MELVSDVQQMLKGAMQFYSFQHEVRSEARKVHDLFFDILKIAFPDTDFREARNALSFSGPVSTSTSVPSPRLAAVGQSKRPKMINDMEPGPSPPQKPMLRGSISTGEDTRIRSHMPQKESRLGSGSGNIREQSQQDDSPHPGELVICKKKRKDREKSAVKTRTGSAGPVSPPSLGRNIRSPGPGSIPKDSRPTTHQQAWANQPSQPSNGGGGGTVGWANPVKRLRTDAGKRRPSQL</sequence>
<reference evidence="2" key="2">
    <citation type="submission" date="2023-02" db="EMBL/GenBank/DDBJ databases">
        <authorList>
            <person name="Swenson N.G."/>
            <person name="Wegrzyn J.L."/>
            <person name="Mcevoy S.L."/>
        </authorList>
    </citation>
    <scope>NUCLEOTIDE SEQUENCE</scope>
    <source>
        <strain evidence="2">91603</strain>
        <tissue evidence="2">Leaf</tissue>
    </source>
</reference>
<evidence type="ECO:0000313" key="2">
    <source>
        <dbReference type="EMBL" id="KAI9182303.1"/>
    </source>
</evidence>
<dbReference type="Proteomes" id="UP001064489">
    <property type="component" value="Chromosome 4"/>
</dbReference>
<feature type="compositionally biased region" description="Low complexity" evidence="1">
    <location>
        <begin position="58"/>
        <end position="70"/>
    </location>
</feature>
<accession>A0AAD5NVG2</accession>
<keyword evidence="3" id="KW-1185">Reference proteome</keyword>